<keyword evidence="2" id="KW-1185">Reference proteome</keyword>
<dbReference type="Pfam" id="PF05866">
    <property type="entry name" value="RusA"/>
    <property type="match status" value="1"/>
</dbReference>
<organism evidence="1 2">
    <name type="scientific">Megasphaera cerevisiae DSM 20462</name>
    <dbReference type="NCBI Taxonomy" id="1122219"/>
    <lineage>
        <taxon>Bacteria</taxon>
        <taxon>Bacillati</taxon>
        <taxon>Bacillota</taxon>
        <taxon>Negativicutes</taxon>
        <taxon>Veillonellales</taxon>
        <taxon>Veillonellaceae</taxon>
        <taxon>Megasphaera</taxon>
    </lineage>
</organism>
<protein>
    <recommendedName>
        <fullName evidence="3">Holliday junction resolvase</fullName>
    </recommendedName>
</protein>
<name>A0A0J6WQI5_9FIRM</name>
<dbReference type="InParanoid" id="A0A0J6WQI5"/>
<dbReference type="SUPFAM" id="SSF103084">
    <property type="entry name" value="Holliday junction resolvase RusA"/>
    <property type="match status" value="1"/>
</dbReference>
<sequence>MSIYINEKTGAMQLIVYGEPFAQERPRFSTFSGHVHAYDPKRSRAYKEKICAEAVHLMYKAKELGYQVPFDCPLQFALYIYRSIPKSFSKKKTQLAREHKIYAHTKPDADNYIKCVLDGIAHGKSKILFTDDSRIVSIRAIKLYDDTPRIEAWLKPI</sequence>
<dbReference type="Proteomes" id="UP000036503">
    <property type="component" value="Unassembled WGS sequence"/>
</dbReference>
<dbReference type="AlphaFoldDB" id="A0A0J6WQI5"/>
<proteinExistence type="predicted"/>
<dbReference type="GO" id="GO:0006281">
    <property type="term" value="P:DNA repair"/>
    <property type="evidence" value="ECO:0007669"/>
    <property type="project" value="InterPro"/>
</dbReference>
<accession>A0A0J6WQI5</accession>
<dbReference type="Gene3D" id="3.30.1330.70">
    <property type="entry name" value="Holliday junction resolvase RusA"/>
    <property type="match status" value="1"/>
</dbReference>
<dbReference type="FunCoup" id="A0A0J6WQI5">
    <property type="interactions" value="3"/>
</dbReference>
<dbReference type="InterPro" id="IPR036614">
    <property type="entry name" value="RusA-like_sf"/>
</dbReference>
<gene>
    <name evidence="1" type="ORF">AB840_12135</name>
</gene>
<reference evidence="1 2" key="1">
    <citation type="submission" date="2015-06" db="EMBL/GenBank/DDBJ databases">
        <title>Draft genome sequence of beer spoilage bacterium Megasphaera cerevisiae type strain 20462.</title>
        <authorList>
            <person name="Kutumbaka K."/>
            <person name="Pasmowitz J."/>
            <person name="Mategko J."/>
            <person name="Reyes D."/>
            <person name="Friedrich A."/>
            <person name="Han S."/>
            <person name="Martens-Habbena W."/>
            <person name="Neal-McKinney J."/>
            <person name="Janagama H.K."/>
            <person name="Nadala C."/>
            <person name="Samadpour M."/>
        </authorList>
    </citation>
    <scope>NUCLEOTIDE SEQUENCE [LARGE SCALE GENOMIC DNA]</scope>
    <source>
        <strain evidence="1 2">DSM 20462</strain>
    </source>
</reference>
<dbReference type="PATRIC" id="fig|1122219.3.peg.2404"/>
<evidence type="ECO:0008006" key="3">
    <source>
        <dbReference type="Google" id="ProtNLM"/>
    </source>
</evidence>
<evidence type="ECO:0000313" key="2">
    <source>
        <dbReference type="Proteomes" id="UP000036503"/>
    </source>
</evidence>
<dbReference type="GO" id="GO:0000287">
    <property type="term" value="F:magnesium ion binding"/>
    <property type="evidence" value="ECO:0007669"/>
    <property type="project" value="InterPro"/>
</dbReference>
<dbReference type="OrthoDB" id="5114842at2"/>
<dbReference type="GO" id="GO:0006310">
    <property type="term" value="P:DNA recombination"/>
    <property type="evidence" value="ECO:0007669"/>
    <property type="project" value="InterPro"/>
</dbReference>
<dbReference type="EMBL" id="LEKT01000050">
    <property type="protein sequence ID" value="KMO85680.1"/>
    <property type="molecule type" value="Genomic_DNA"/>
</dbReference>
<evidence type="ECO:0000313" key="1">
    <source>
        <dbReference type="EMBL" id="KMO85680.1"/>
    </source>
</evidence>
<comment type="caution">
    <text evidence="1">The sequence shown here is derived from an EMBL/GenBank/DDBJ whole genome shotgun (WGS) entry which is preliminary data.</text>
</comment>
<dbReference type="RefSeq" id="WP_072061842.1">
    <property type="nucleotide sequence ID" value="NZ_FUXD01000040.1"/>
</dbReference>
<dbReference type="InterPro" id="IPR008822">
    <property type="entry name" value="Endonuclease_RusA-like"/>
</dbReference>